<dbReference type="InterPro" id="IPR011009">
    <property type="entry name" value="Kinase-like_dom_sf"/>
</dbReference>
<gene>
    <name evidence="10" type="ORF">BCR44DRAFT_116121</name>
</gene>
<name>A0A1Y2HSI1_9FUNG</name>
<dbReference type="GO" id="GO:0005634">
    <property type="term" value="C:nucleus"/>
    <property type="evidence" value="ECO:0007669"/>
    <property type="project" value="UniProtKB-SubCell"/>
</dbReference>
<keyword evidence="6 10" id="KW-0418">Kinase</keyword>
<dbReference type="GO" id="GO:0005524">
    <property type="term" value="F:ATP binding"/>
    <property type="evidence" value="ECO:0007669"/>
    <property type="project" value="UniProtKB-KW"/>
</dbReference>
<dbReference type="PANTHER" id="PTHR24056:SF233">
    <property type="entry name" value="CYCLIN-DEPENDENT KINASE 9"/>
    <property type="match status" value="1"/>
</dbReference>
<proteinExistence type="inferred from homology"/>
<keyword evidence="7" id="KW-0067">ATP-binding</keyword>
<comment type="similarity">
    <text evidence="2">Belongs to the protein kinase superfamily. CMGC Ser/Thr protein kinase family. CDC2/CDKX subfamily.</text>
</comment>
<evidence type="ECO:0000256" key="4">
    <source>
        <dbReference type="ARBA" id="ARBA00022679"/>
    </source>
</evidence>
<evidence type="ECO:0000256" key="6">
    <source>
        <dbReference type="ARBA" id="ARBA00022777"/>
    </source>
</evidence>
<dbReference type="InterPro" id="IPR050108">
    <property type="entry name" value="CDK"/>
</dbReference>
<dbReference type="EMBL" id="MCFL01000019">
    <property type="protein sequence ID" value="ORZ36082.1"/>
    <property type="molecule type" value="Genomic_DNA"/>
</dbReference>
<keyword evidence="4" id="KW-0808">Transferase</keyword>
<dbReference type="FunFam" id="1.10.510.10:FF:000624">
    <property type="entry name" value="Mitogen-activated protein kinase"/>
    <property type="match status" value="1"/>
</dbReference>
<evidence type="ECO:0000256" key="5">
    <source>
        <dbReference type="ARBA" id="ARBA00022741"/>
    </source>
</evidence>
<dbReference type="Gene3D" id="3.30.200.20">
    <property type="entry name" value="Phosphorylase Kinase, domain 1"/>
    <property type="match status" value="1"/>
</dbReference>
<evidence type="ECO:0000259" key="9">
    <source>
        <dbReference type="PROSITE" id="PS50011"/>
    </source>
</evidence>
<sequence>MFSEVHKAVRRSTKEFVALKKIRMEVCDKEGRWERTDFPFTAVREIKLLKQLKHPNIISVIDMAVEAFGTHQNDKPEIYLVFPYMEGDLCGILDDPRVILDMGTIKAYMQQLLDGLHYLHYNNIIHRDLKSANILLNNRGELRIADFGLARQFEPVRRPEMTAVVVTRWYRAPELLLGIRRYTVAIDMWAFGCILAEMITRKPLFPGQDHTAGKDEVTGEIGQLKLIYEFCGAPTDPDLDEIMQGERELRSAAKMVDRVPYFSSRSLIQHLRSEFVKSYALVSR</sequence>
<dbReference type="InterPro" id="IPR008271">
    <property type="entry name" value="Ser/Thr_kinase_AS"/>
</dbReference>
<keyword evidence="11" id="KW-1185">Reference proteome</keyword>
<dbReference type="SUPFAM" id="SSF56112">
    <property type="entry name" value="Protein kinase-like (PK-like)"/>
    <property type="match status" value="1"/>
</dbReference>
<keyword evidence="5" id="KW-0547">Nucleotide-binding</keyword>
<keyword evidence="3" id="KW-0723">Serine/threonine-protein kinase</keyword>
<protein>
    <submittedName>
        <fullName evidence="10">Kinase-like domain-containing protein</fullName>
    </submittedName>
</protein>
<dbReference type="PANTHER" id="PTHR24056">
    <property type="entry name" value="CELL DIVISION PROTEIN KINASE"/>
    <property type="match status" value="1"/>
</dbReference>
<dbReference type="Pfam" id="PF00069">
    <property type="entry name" value="Pkinase"/>
    <property type="match status" value="1"/>
</dbReference>
<evidence type="ECO:0000313" key="10">
    <source>
        <dbReference type="EMBL" id="ORZ36082.1"/>
    </source>
</evidence>
<evidence type="ECO:0000313" key="11">
    <source>
        <dbReference type="Proteomes" id="UP000193411"/>
    </source>
</evidence>
<evidence type="ECO:0000256" key="7">
    <source>
        <dbReference type="ARBA" id="ARBA00022840"/>
    </source>
</evidence>
<dbReference type="SMART" id="SM00220">
    <property type="entry name" value="S_TKc"/>
    <property type="match status" value="1"/>
</dbReference>
<dbReference type="AlphaFoldDB" id="A0A1Y2HSI1"/>
<dbReference type="STRING" id="765915.A0A1Y2HSI1"/>
<dbReference type="OrthoDB" id="28397at2759"/>
<feature type="domain" description="Protein kinase" evidence="9">
    <location>
        <begin position="1"/>
        <end position="262"/>
    </location>
</feature>
<dbReference type="PROSITE" id="PS00108">
    <property type="entry name" value="PROTEIN_KINASE_ST"/>
    <property type="match status" value="1"/>
</dbReference>
<organism evidence="10 11">
    <name type="scientific">Catenaria anguillulae PL171</name>
    <dbReference type="NCBI Taxonomy" id="765915"/>
    <lineage>
        <taxon>Eukaryota</taxon>
        <taxon>Fungi</taxon>
        <taxon>Fungi incertae sedis</taxon>
        <taxon>Blastocladiomycota</taxon>
        <taxon>Blastocladiomycetes</taxon>
        <taxon>Blastocladiales</taxon>
        <taxon>Catenariaceae</taxon>
        <taxon>Catenaria</taxon>
    </lineage>
</organism>
<dbReference type="GO" id="GO:0004693">
    <property type="term" value="F:cyclin-dependent protein serine/threonine kinase activity"/>
    <property type="evidence" value="ECO:0007669"/>
    <property type="project" value="TreeGrafter"/>
</dbReference>
<evidence type="ECO:0000256" key="1">
    <source>
        <dbReference type="ARBA" id="ARBA00004123"/>
    </source>
</evidence>
<accession>A0A1Y2HSI1</accession>
<evidence type="ECO:0000256" key="3">
    <source>
        <dbReference type="ARBA" id="ARBA00022527"/>
    </source>
</evidence>
<evidence type="ECO:0000256" key="2">
    <source>
        <dbReference type="ARBA" id="ARBA00006485"/>
    </source>
</evidence>
<dbReference type="Gene3D" id="1.10.510.10">
    <property type="entry name" value="Transferase(Phosphotransferase) domain 1"/>
    <property type="match status" value="1"/>
</dbReference>
<comment type="subcellular location">
    <subcellularLocation>
        <location evidence="1">Nucleus</location>
    </subcellularLocation>
</comment>
<dbReference type="InterPro" id="IPR000719">
    <property type="entry name" value="Prot_kinase_dom"/>
</dbReference>
<evidence type="ECO:0000256" key="8">
    <source>
        <dbReference type="ARBA" id="ARBA00023242"/>
    </source>
</evidence>
<keyword evidence="8" id="KW-0539">Nucleus</keyword>
<reference evidence="10 11" key="1">
    <citation type="submission" date="2016-07" db="EMBL/GenBank/DDBJ databases">
        <title>Pervasive Adenine N6-methylation of Active Genes in Fungi.</title>
        <authorList>
            <consortium name="DOE Joint Genome Institute"/>
            <person name="Mondo S.J."/>
            <person name="Dannebaum R.O."/>
            <person name="Kuo R.C."/>
            <person name="Labutti K."/>
            <person name="Haridas S."/>
            <person name="Kuo A."/>
            <person name="Salamov A."/>
            <person name="Ahrendt S.R."/>
            <person name="Lipzen A."/>
            <person name="Sullivan W."/>
            <person name="Andreopoulos W.B."/>
            <person name="Clum A."/>
            <person name="Lindquist E."/>
            <person name="Daum C."/>
            <person name="Ramamoorthy G.K."/>
            <person name="Gryganskyi A."/>
            <person name="Culley D."/>
            <person name="Magnuson J.K."/>
            <person name="James T.Y."/>
            <person name="O'Malley M.A."/>
            <person name="Stajich J.E."/>
            <person name="Spatafora J.W."/>
            <person name="Visel A."/>
            <person name="Grigoriev I.V."/>
        </authorList>
    </citation>
    <scope>NUCLEOTIDE SEQUENCE [LARGE SCALE GENOMIC DNA]</scope>
    <source>
        <strain evidence="10 11">PL171</strain>
    </source>
</reference>
<comment type="caution">
    <text evidence="10">The sequence shown here is derived from an EMBL/GenBank/DDBJ whole genome shotgun (WGS) entry which is preliminary data.</text>
</comment>
<dbReference type="PROSITE" id="PS50011">
    <property type="entry name" value="PROTEIN_KINASE_DOM"/>
    <property type="match status" value="1"/>
</dbReference>
<dbReference type="Proteomes" id="UP000193411">
    <property type="component" value="Unassembled WGS sequence"/>
</dbReference>